<organism evidence="3 4">
    <name type="scientific">Legionella drozanskii LLAP-1</name>
    <dbReference type="NCBI Taxonomy" id="1212489"/>
    <lineage>
        <taxon>Bacteria</taxon>
        <taxon>Pseudomonadati</taxon>
        <taxon>Pseudomonadota</taxon>
        <taxon>Gammaproteobacteria</taxon>
        <taxon>Legionellales</taxon>
        <taxon>Legionellaceae</taxon>
        <taxon>Legionella</taxon>
    </lineage>
</organism>
<dbReference type="SUPFAM" id="SSF52172">
    <property type="entry name" value="CheY-like"/>
    <property type="match status" value="1"/>
</dbReference>
<evidence type="ECO:0000256" key="1">
    <source>
        <dbReference type="PROSITE-ProRule" id="PRU00169"/>
    </source>
</evidence>
<comment type="caution">
    <text evidence="1">Lacks conserved residue(s) required for the propagation of feature annotation.</text>
</comment>
<dbReference type="AlphaFoldDB" id="A0A0W0SLG5"/>
<keyword evidence="4" id="KW-1185">Reference proteome</keyword>
<dbReference type="EMBL" id="LNXY01000033">
    <property type="protein sequence ID" value="KTC84250.1"/>
    <property type="molecule type" value="Genomic_DNA"/>
</dbReference>
<gene>
    <name evidence="3" type="ORF">Ldro_3056</name>
</gene>
<reference evidence="3 4" key="1">
    <citation type="submission" date="2015-11" db="EMBL/GenBank/DDBJ databases">
        <title>Genomic analysis of 38 Legionella species identifies large and diverse effector repertoires.</title>
        <authorList>
            <person name="Burstein D."/>
            <person name="Amaro F."/>
            <person name="Zusman T."/>
            <person name="Lifshitz Z."/>
            <person name="Cohen O."/>
            <person name="Gilbert J.A."/>
            <person name="Pupko T."/>
            <person name="Shuman H.A."/>
            <person name="Segal G."/>
        </authorList>
    </citation>
    <scope>NUCLEOTIDE SEQUENCE [LARGE SCALE GENOMIC DNA]</scope>
    <source>
        <strain evidence="3 4">ATCC 700990</strain>
    </source>
</reference>
<sequence length="58" mass="6500">MIKQILIVEDNLIASKVQKMIVESFGFAVDCAMTGEEGVELAHKKVCLNPYGFRITRN</sequence>
<dbReference type="STRING" id="1212489.Ldro_3056"/>
<name>A0A0W0SLG5_9GAMM</name>
<dbReference type="PROSITE" id="PS50110">
    <property type="entry name" value="RESPONSE_REGULATORY"/>
    <property type="match status" value="1"/>
</dbReference>
<dbReference type="GO" id="GO:0000160">
    <property type="term" value="P:phosphorelay signal transduction system"/>
    <property type="evidence" value="ECO:0007669"/>
    <property type="project" value="InterPro"/>
</dbReference>
<dbReference type="Gene3D" id="3.40.50.2300">
    <property type="match status" value="1"/>
</dbReference>
<dbReference type="OrthoDB" id="9770795at2"/>
<accession>A0A0W0SLG5</accession>
<evidence type="ECO:0000259" key="2">
    <source>
        <dbReference type="PROSITE" id="PS50110"/>
    </source>
</evidence>
<protein>
    <recommendedName>
        <fullName evidence="2">Response regulatory domain-containing protein</fullName>
    </recommendedName>
</protein>
<dbReference type="InterPro" id="IPR011006">
    <property type="entry name" value="CheY-like_superfamily"/>
</dbReference>
<proteinExistence type="predicted"/>
<dbReference type="RefSeq" id="WP_131764361.1">
    <property type="nucleotide sequence ID" value="NZ_CAAAIU010000009.1"/>
</dbReference>
<comment type="caution">
    <text evidence="3">The sequence shown here is derived from an EMBL/GenBank/DDBJ whole genome shotgun (WGS) entry which is preliminary data.</text>
</comment>
<dbReference type="Proteomes" id="UP000054736">
    <property type="component" value="Unassembled WGS sequence"/>
</dbReference>
<feature type="domain" description="Response regulatory" evidence="2">
    <location>
        <begin position="4"/>
        <end position="58"/>
    </location>
</feature>
<dbReference type="InterPro" id="IPR001789">
    <property type="entry name" value="Sig_transdc_resp-reg_receiver"/>
</dbReference>
<evidence type="ECO:0000313" key="3">
    <source>
        <dbReference type="EMBL" id="KTC84250.1"/>
    </source>
</evidence>
<evidence type="ECO:0000313" key="4">
    <source>
        <dbReference type="Proteomes" id="UP000054736"/>
    </source>
</evidence>